<evidence type="ECO:0000313" key="3">
    <source>
        <dbReference type="Proteomes" id="UP000830375"/>
    </source>
</evidence>
<name>A0ABQ8L504_LABRO</name>
<comment type="caution">
    <text evidence="2">The sequence shown here is derived from an EMBL/GenBank/DDBJ whole genome shotgun (WGS) entry which is preliminary data.</text>
</comment>
<organism evidence="2 3">
    <name type="scientific">Labeo rohita</name>
    <name type="common">Indian major carp</name>
    <name type="synonym">Cyprinus rohita</name>
    <dbReference type="NCBI Taxonomy" id="84645"/>
    <lineage>
        <taxon>Eukaryota</taxon>
        <taxon>Metazoa</taxon>
        <taxon>Chordata</taxon>
        <taxon>Craniata</taxon>
        <taxon>Vertebrata</taxon>
        <taxon>Euteleostomi</taxon>
        <taxon>Actinopterygii</taxon>
        <taxon>Neopterygii</taxon>
        <taxon>Teleostei</taxon>
        <taxon>Ostariophysi</taxon>
        <taxon>Cypriniformes</taxon>
        <taxon>Cyprinidae</taxon>
        <taxon>Labeoninae</taxon>
        <taxon>Labeonini</taxon>
        <taxon>Labeo</taxon>
    </lineage>
</organism>
<evidence type="ECO:0000313" key="2">
    <source>
        <dbReference type="EMBL" id="KAI2645834.1"/>
    </source>
</evidence>
<protein>
    <submittedName>
        <fullName evidence="2">Desmocollin-1</fullName>
    </submittedName>
</protein>
<feature type="region of interest" description="Disordered" evidence="1">
    <location>
        <begin position="1"/>
        <end position="32"/>
    </location>
</feature>
<evidence type="ECO:0000256" key="1">
    <source>
        <dbReference type="SAM" id="MobiDB-lite"/>
    </source>
</evidence>
<gene>
    <name evidence="2" type="ORF">H4Q32_025156</name>
</gene>
<sequence length="237" mass="26021">MSLVARVIPEENSRQGQTQNQQSFPGFFKNSGKNKRHLSKCHRPIVVAKAQKTFDISVSLLGCKSDTTPSISEELELIQAGLGKRTLSLTCDTTHAELSSLLQEMYSKMSGNGRRRISVIPLEAEGYTGSVIKSASGGGKNLLYIVPLQDELDMTPLSPDAPEFARMPKATCKKSKTLMPLQTLALHVDQCDSMQNSENSEIEEDDLLLVEEATSSRQSLSPKVGTSNFEHQVHQQS</sequence>
<accession>A0ABQ8L504</accession>
<keyword evidence="3" id="KW-1185">Reference proteome</keyword>
<dbReference type="EMBL" id="JACTAM010002123">
    <property type="protein sequence ID" value="KAI2645834.1"/>
    <property type="molecule type" value="Genomic_DNA"/>
</dbReference>
<reference evidence="2 3" key="1">
    <citation type="submission" date="2022-01" db="EMBL/GenBank/DDBJ databases">
        <title>A high-quality chromosome-level genome assembly of rohu carp, Labeo rohita.</title>
        <authorList>
            <person name="Arick M.A. II"/>
            <person name="Hsu C.-Y."/>
            <person name="Magbanua Z."/>
            <person name="Pechanova O."/>
            <person name="Grover C."/>
            <person name="Miller E."/>
            <person name="Thrash A."/>
            <person name="Ezzel L."/>
            <person name="Alam S."/>
            <person name="Benzie J."/>
            <person name="Hamilton M."/>
            <person name="Karsi A."/>
            <person name="Lawrence M.L."/>
            <person name="Peterson D.G."/>
        </authorList>
    </citation>
    <scope>NUCLEOTIDE SEQUENCE [LARGE SCALE GENOMIC DNA]</scope>
    <source>
        <strain evidence="3">BAU-BD-2019</strain>
        <tissue evidence="2">Blood</tissue>
    </source>
</reference>
<dbReference type="Proteomes" id="UP000830375">
    <property type="component" value="Unassembled WGS sequence"/>
</dbReference>
<feature type="region of interest" description="Disordered" evidence="1">
    <location>
        <begin position="213"/>
        <end position="237"/>
    </location>
</feature>
<feature type="compositionally biased region" description="Polar residues" evidence="1">
    <location>
        <begin position="14"/>
        <end position="24"/>
    </location>
</feature>
<proteinExistence type="predicted"/>